<dbReference type="InterPro" id="IPR046495">
    <property type="entry name" value="DUF6588"/>
</dbReference>
<protein>
    <recommendedName>
        <fullName evidence="4">Outer membrane protein beta-barrel domain-containing protein</fullName>
    </recommendedName>
</protein>
<evidence type="ECO:0008006" key="4">
    <source>
        <dbReference type="Google" id="ProtNLM"/>
    </source>
</evidence>
<dbReference type="OrthoDB" id="9775382at2"/>
<dbReference type="EMBL" id="NSKE01000012">
    <property type="protein sequence ID" value="PAU92893.1"/>
    <property type="molecule type" value="Genomic_DNA"/>
</dbReference>
<name>A0A2A2G7T8_9BACT</name>
<organism evidence="2 3">
    <name type="scientific">Fodinibius salipaludis</name>
    <dbReference type="NCBI Taxonomy" id="2032627"/>
    <lineage>
        <taxon>Bacteria</taxon>
        <taxon>Pseudomonadati</taxon>
        <taxon>Balneolota</taxon>
        <taxon>Balneolia</taxon>
        <taxon>Balneolales</taxon>
        <taxon>Balneolaceae</taxon>
        <taxon>Fodinibius</taxon>
    </lineage>
</organism>
<keyword evidence="1" id="KW-0732">Signal</keyword>
<reference evidence="2 3" key="1">
    <citation type="submission" date="2017-08" db="EMBL/GenBank/DDBJ databases">
        <title>Aliifodinibius alkalisoli sp. nov., isolated from saline alkaline soil.</title>
        <authorList>
            <person name="Liu D."/>
            <person name="Zhang G."/>
        </authorList>
    </citation>
    <scope>NUCLEOTIDE SEQUENCE [LARGE SCALE GENOMIC DNA]</scope>
    <source>
        <strain evidence="2 3">WN023</strain>
    </source>
</reference>
<dbReference type="RefSeq" id="WP_095607549.1">
    <property type="nucleotide sequence ID" value="NZ_NSKE01000012.1"/>
</dbReference>
<dbReference type="AlphaFoldDB" id="A0A2A2G7T8"/>
<feature type="chain" id="PRO_5013399128" description="Outer membrane protein beta-barrel domain-containing protein" evidence="1">
    <location>
        <begin position="22"/>
        <end position="372"/>
    </location>
</feature>
<evidence type="ECO:0000256" key="1">
    <source>
        <dbReference type="SAM" id="SignalP"/>
    </source>
</evidence>
<comment type="caution">
    <text evidence="2">The sequence shown here is derived from an EMBL/GenBank/DDBJ whole genome shotgun (WGS) entry which is preliminary data.</text>
</comment>
<evidence type="ECO:0000313" key="2">
    <source>
        <dbReference type="EMBL" id="PAU92893.1"/>
    </source>
</evidence>
<evidence type="ECO:0000313" key="3">
    <source>
        <dbReference type="Proteomes" id="UP000218831"/>
    </source>
</evidence>
<sequence>MKLRYRFLTFVLLFGLFTFDAAPTFGQVGDIGNILQSGREDANTLARAYLEPFGSGFGASLNTGWTNTAKTHGKFGFDVTVSAGLAIVPDAAKSFNVNELGLQKLELEGTNPVSPTINGTDETGVLLAAYEEINGNREKLLEFNMPEGSGFGYVPAPMIKAGVGLVKDTELMLRYTPKTEIGDFGNFNLFGVGAKHGINQWLPGGKMLPVNLSVMFGYTNMEVGSDLDVPAEDVIDNQNDTYNQYNSSKWDGQSVALNTDAWTINALVGKSFPIISMYAGVGYEASNLSITTPGSYPTVVPNENFDPNSSDEETKPLKVDALDEPIDVSIDGDNGLRALAGFRLKFTVFHISGSYTLSNYSSYNLGVGISFR</sequence>
<keyword evidence="3" id="KW-1185">Reference proteome</keyword>
<proteinExistence type="predicted"/>
<dbReference type="Proteomes" id="UP000218831">
    <property type="component" value="Unassembled WGS sequence"/>
</dbReference>
<gene>
    <name evidence="2" type="ORF">CK503_14505</name>
</gene>
<dbReference type="Pfam" id="PF20230">
    <property type="entry name" value="DUF6588"/>
    <property type="match status" value="1"/>
</dbReference>
<accession>A0A2A2G7T8</accession>
<feature type="signal peptide" evidence="1">
    <location>
        <begin position="1"/>
        <end position="21"/>
    </location>
</feature>